<comment type="caution">
    <text evidence="1">The sequence shown here is derived from an EMBL/GenBank/DDBJ whole genome shotgun (WGS) entry which is preliminary data.</text>
</comment>
<evidence type="ECO:0000313" key="1">
    <source>
        <dbReference type="EMBL" id="HIU99100.1"/>
    </source>
</evidence>
<protein>
    <submittedName>
        <fullName evidence="1">TIGR04076 family protein</fullName>
    </submittedName>
</protein>
<proteinExistence type="predicted"/>
<dbReference type="AlphaFoldDB" id="A0A9D1NAS4"/>
<organism evidence="1 2">
    <name type="scientific">Candidatus Limadaptatus stercoripullorum</name>
    <dbReference type="NCBI Taxonomy" id="2840846"/>
    <lineage>
        <taxon>Bacteria</taxon>
        <taxon>Bacillati</taxon>
        <taxon>Bacillota</taxon>
        <taxon>Clostridia</taxon>
        <taxon>Eubacteriales</taxon>
        <taxon>Candidatus Limadaptatus</taxon>
    </lineage>
</organism>
<dbReference type="NCBIfam" id="TIGR04076">
    <property type="entry name" value="TIGR04076 family protein"/>
    <property type="match status" value="1"/>
</dbReference>
<gene>
    <name evidence="1" type="ORF">IAC73_04600</name>
</gene>
<accession>A0A9D1NAS4</accession>
<dbReference type="InterPro" id="IPR023811">
    <property type="entry name" value="CHP04076"/>
</dbReference>
<dbReference type="EMBL" id="DVOE01000069">
    <property type="protein sequence ID" value="HIU99100.1"/>
    <property type="molecule type" value="Genomic_DNA"/>
</dbReference>
<sequence>MKDVRITAVAKVRHDELIERYELPLEEECTVAVGDSFVSRGGERPAGLCDGAWQAMEPFVRSLAAGGGKFYGDWMRDPFSAMVSCNDGFRPVSFYIEVID</sequence>
<dbReference type="Proteomes" id="UP000886857">
    <property type="component" value="Unassembled WGS sequence"/>
</dbReference>
<evidence type="ECO:0000313" key="2">
    <source>
        <dbReference type="Proteomes" id="UP000886857"/>
    </source>
</evidence>
<name>A0A9D1NAS4_9FIRM</name>
<reference evidence="1" key="2">
    <citation type="journal article" date="2021" name="PeerJ">
        <title>Extensive microbial diversity within the chicken gut microbiome revealed by metagenomics and culture.</title>
        <authorList>
            <person name="Gilroy R."/>
            <person name="Ravi A."/>
            <person name="Getino M."/>
            <person name="Pursley I."/>
            <person name="Horton D.L."/>
            <person name="Alikhan N.F."/>
            <person name="Baker D."/>
            <person name="Gharbi K."/>
            <person name="Hall N."/>
            <person name="Watson M."/>
            <person name="Adriaenssens E.M."/>
            <person name="Foster-Nyarko E."/>
            <person name="Jarju S."/>
            <person name="Secka A."/>
            <person name="Antonio M."/>
            <person name="Oren A."/>
            <person name="Chaudhuri R.R."/>
            <person name="La Ragione R."/>
            <person name="Hildebrand F."/>
            <person name="Pallen M.J."/>
        </authorList>
    </citation>
    <scope>NUCLEOTIDE SEQUENCE</scope>
    <source>
        <strain evidence="1">10406</strain>
    </source>
</reference>
<reference evidence="1" key="1">
    <citation type="submission" date="2020-10" db="EMBL/GenBank/DDBJ databases">
        <authorList>
            <person name="Gilroy R."/>
        </authorList>
    </citation>
    <scope>NUCLEOTIDE SEQUENCE</scope>
    <source>
        <strain evidence="1">10406</strain>
    </source>
</reference>